<feature type="transmembrane region" description="Helical" evidence="1">
    <location>
        <begin position="82"/>
        <end position="107"/>
    </location>
</feature>
<evidence type="ECO:0000313" key="3">
    <source>
        <dbReference type="Proteomes" id="UP001432322"/>
    </source>
</evidence>
<name>A0AAV5WEH7_9BILA</name>
<comment type="caution">
    <text evidence="2">The sequence shown here is derived from an EMBL/GenBank/DDBJ whole genome shotgun (WGS) entry which is preliminary data.</text>
</comment>
<dbReference type="AlphaFoldDB" id="A0AAV5WEH7"/>
<dbReference type="Proteomes" id="UP001432322">
    <property type="component" value="Unassembled WGS sequence"/>
</dbReference>
<protein>
    <submittedName>
        <fullName evidence="2">Uncharacterized protein</fullName>
    </submittedName>
</protein>
<accession>A0AAV5WEH7</accession>
<reference evidence="2" key="1">
    <citation type="submission" date="2023-10" db="EMBL/GenBank/DDBJ databases">
        <title>Genome assembly of Pristionchus species.</title>
        <authorList>
            <person name="Yoshida K."/>
            <person name="Sommer R.J."/>
        </authorList>
    </citation>
    <scope>NUCLEOTIDE SEQUENCE</scope>
    <source>
        <strain evidence="2">RS5133</strain>
    </source>
</reference>
<keyword evidence="1" id="KW-0472">Membrane</keyword>
<keyword evidence="1" id="KW-0812">Transmembrane</keyword>
<feature type="non-terminal residue" evidence="2">
    <location>
        <position position="108"/>
    </location>
</feature>
<dbReference type="EMBL" id="BTSY01000005">
    <property type="protein sequence ID" value="GMT29035.1"/>
    <property type="molecule type" value="Genomic_DNA"/>
</dbReference>
<evidence type="ECO:0000256" key="1">
    <source>
        <dbReference type="SAM" id="Phobius"/>
    </source>
</evidence>
<keyword evidence="1" id="KW-1133">Transmembrane helix</keyword>
<keyword evidence="3" id="KW-1185">Reference proteome</keyword>
<evidence type="ECO:0000313" key="2">
    <source>
        <dbReference type="EMBL" id="GMT29035.1"/>
    </source>
</evidence>
<organism evidence="2 3">
    <name type="scientific">Pristionchus fissidentatus</name>
    <dbReference type="NCBI Taxonomy" id="1538716"/>
    <lineage>
        <taxon>Eukaryota</taxon>
        <taxon>Metazoa</taxon>
        <taxon>Ecdysozoa</taxon>
        <taxon>Nematoda</taxon>
        <taxon>Chromadorea</taxon>
        <taxon>Rhabditida</taxon>
        <taxon>Rhabditina</taxon>
        <taxon>Diplogasteromorpha</taxon>
        <taxon>Diplogasteroidea</taxon>
        <taxon>Neodiplogasteridae</taxon>
        <taxon>Pristionchus</taxon>
    </lineage>
</organism>
<feature type="non-terminal residue" evidence="2">
    <location>
        <position position="1"/>
    </location>
</feature>
<sequence>SSINPIPGNFSFNYPPTPQQYSYYFAKSTPTKVIDYVNFLAITIYNDDNIVSFWEPRLTSNLRKQTSPPIDISAQPVTVASLGWILCIFSALLILSVTAFVSEFLVYR</sequence>
<gene>
    <name evidence="2" type="ORF">PFISCL1PPCAC_20332</name>
</gene>
<proteinExistence type="predicted"/>